<feature type="compositionally biased region" description="Basic residues" evidence="1">
    <location>
        <begin position="1"/>
        <end position="10"/>
    </location>
</feature>
<organism evidence="2 3">
    <name type="scientific">Sclerotinia sclerotiorum (strain ATCC 18683 / 1980 / Ss-1)</name>
    <name type="common">White mold</name>
    <name type="synonym">Whetzelinia sclerotiorum</name>
    <dbReference type="NCBI Taxonomy" id="665079"/>
    <lineage>
        <taxon>Eukaryota</taxon>
        <taxon>Fungi</taxon>
        <taxon>Dikarya</taxon>
        <taxon>Ascomycota</taxon>
        <taxon>Pezizomycotina</taxon>
        <taxon>Leotiomycetes</taxon>
        <taxon>Helotiales</taxon>
        <taxon>Sclerotiniaceae</taxon>
        <taxon>Sclerotinia</taxon>
    </lineage>
</organism>
<evidence type="ECO:0000256" key="1">
    <source>
        <dbReference type="SAM" id="MobiDB-lite"/>
    </source>
</evidence>
<proteinExistence type="predicted"/>
<feature type="region of interest" description="Disordered" evidence="1">
    <location>
        <begin position="1"/>
        <end position="68"/>
    </location>
</feature>
<dbReference type="AlphaFoldDB" id="A0A1D9QK91"/>
<name>A0A1D9QK91_SCLS1</name>
<evidence type="ECO:0000313" key="3">
    <source>
        <dbReference type="Proteomes" id="UP000177798"/>
    </source>
</evidence>
<feature type="region of interest" description="Disordered" evidence="1">
    <location>
        <begin position="95"/>
        <end position="135"/>
    </location>
</feature>
<accession>A0A1D9QK91</accession>
<evidence type="ECO:0000313" key="2">
    <source>
        <dbReference type="EMBL" id="APA15354.1"/>
    </source>
</evidence>
<gene>
    <name evidence="2" type="ORF">sscle_14g101240</name>
</gene>
<feature type="compositionally biased region" description="Basic and acidic residues" evidence="1">
    <location>
        <begin position="119"/>
        <end position="129"/>
    </location>
</feature>
<sequence>MLMSQKRYKKEQRWSWEADVPSTNLNGASIGSRSRGSRLKDSMASESKVMTGKEEPMESSTSNMMPPIQANVEIRASRRLEIGHNLHSYMMQEYSGRSMKRWRADSENESDATAKQRRTKLDNELEPNRLRNKRC</sequence>
<dbReference type="EMBL" id="CP017827">
    <property type="protein sequence ID" value="APA15354.1"/>
    <property type="molecule type" value="Genomic_DNA"/>
</dbReference>
<dbReference type="VEuPathDB" id="FungiDB:sscle_14g101240"/>
<protein>
    <submittedName>
        <fullName evidence="2">Uncharacterized protein</fullName>
    </submittedName>
</protein>
<reference evidence="3" key="1">
    <citation type="journal article" date="2017" name="Genome Biol. Evol.">
        <title>The complete genome sequence of the phytopathogenic fungus Sclerotinia sclerotiorum reveals insights into the genome architecture of broad host range pathogens.</title>
        <authorList>
            <person name="Derbyshire M."/>
            <person name="Denton-Giles M."/>
            <person name="Hegedus D."/>
            <person name="Seifbarghy S."/>
            <person name="Rollins J."/>
            <person name="van Kan J."/>
            <person name="Seidl M.F."/>
            <person name="Faino L."/>
            <person name="Mbengue M."/>
            <person name="Navaud O."/>
            <person name="Raffaele S."/>
            <person name="Hammond-Kosack K."/>
            <person name="Heard S."/>
            <person name="Oliver R."/>
        </authorList>
    </citation>
    <scope>NUCLEOTIDE SEQUENCE [LARGE SCALE GENOMIC DNA]</scope>
    <source>
        <strain evidence="3">ATCC 18683 / 1980 / Ss-1</strain>
    </source>
</reference>
<dbReference type="Proteomes" id="UP000177798">
    <property type="component" value="Chromosome 14"/>
</dbReference>